<dbReference type="EMBL" id="MN740506">
    <property type="protein sequence ID" value="QHU30396.1"/>
    <property type="molecule type" value="Genomic_DNA"/>
</dbReference>
<feature type="region of interest" description="Disordered" evidence="1">
    <location>
        <begin position="154"/>
        <end position="204"/>
    </location>
</feature>
<feature type="compositionally biased region" description="Acidic residues" evidence="1">
    <location>
        <begin position="154"/>
        <end position="183"/>
    </location>
</feature>
<feature type="compositionally biased region" description="Acidic residues" evidence="1">
    <location>
        <begin position="190"/>
        <end position="204"/>
    </location>
</feature>
<evidence type="ECO:0000313" key="2">
    <source>
        <dbReference type="EMBL" id="QHU30396.1"/>
    </source>
</evidence>
<accession>A0A6C0LHD6</accession>
<organism evidence="2">
    <name type="scientific">viral metagenome</name>
    <dbReference type="NCBI Taxonomy" id="1070528"/>
    <lineage>
        <taxon>unclassified sequences</taxon>
        <taxon>metagenomes</taxon>
        <taxon>organismal metagenomes</taxon>
    </lineage>
</organism>
<dbReference type="AlphaFoldDB" id="A0A6C0LHD6"/>
<reference evidence="2" key="1">
    <citation type="journal article" date="2020" name="Nature">
        <title>Giant virus diversity and host interactions through global metagenomics.</title>
        <authorList>
            <person name="Schulz F."/>
            <person name="Roux S."/>
            <person name="Paez-Espino D."/>
            <person name="Jungbluth S."/>
            <person name="Walsh D.A."/>
            <person name="Denef V.J."/>
            <person name="McMahon K.D."/>
            <person name="Konstantinidis K.T."/>
            <person name="Eloe-Fadrosh E.A."/>
            <person name="Kyrpides N.C."/>
            <person name="Woyke T."/>
        </authorList>
    </citation>
    <scope>NUCLEOTIDE SEQUENCE</scope>
    <source>
        <strain evidence="2">GVMAG-M-3300027833-11</strain>
    </source>
</reference>
<name>A0A6C0LHD6_9ZZZZ</name>
<protein>
    <submittedName>
        <fullName evidence="2">Uncharacterized protein</fullName>
    </submittedName>
</protein>
<proteinExistence type="predicted"/>
<evidence type="ECO:0000256" key="1">
    <source>
        <dbReference type="SAM" id="MobiDB-lite"/>
    </source>
</evidence>
<feature type="region of interest" description="Disordered" evidence="1">
    <location>
        <begin position="117"/>
        <end position="139"/>
    </location>
</feature>
<feature type="compositionally biased region" description="Acidic residues" evidence="1">
    <location>
        <begin position="117"/>
        <end position="133"/>
    </location>
</feature>
<sequence>MTSIIIVDKSASIKATKVKDLTNDTIYKKCGFRKADGFEMRSRFLIKKFDIDTVEVWARDSGKAGSENKYELPPPIDKDLFFGSIAIVGLDKNKEFCDLTDETWKKVYEHLFGGFDDIENPDSEEEYSEDELESVPAEKKTKNGYLKDGFVVDLDDDESVEELTDDSDVSSSDNDEPDIEAELELSGSELELEEEDEYYYSDED</sequence>